<evidence type="ECO:0000313" key="8">
    <source>
        <dbReference type="Proteomes" id="UP000325614"/>
    </source>
</evidence>
<feature type="transmembrane region" description="Helical" evidence="5">
    <location>
        <begin position="34"/>
        <end position="52"/>
    </location>
</feature>
<dbReference type="EMBL" id="CP045423">
    <property type="protein sequence ID" value="QFU17972.1"/>
    <property type="molecule type" value="Genomic_DNA"/>
</dbReference>
<reference evidence="7 8" key="1">
    <citation type="submission" date="2019-10" db="EMBL/GenBank/DDBJ databases">
        <title>Isolation, Identification of Microvirga thermotolerans HR1, a novel thermophilic bacterium and Comparative Genomics of the genus Microvirga.</title>
        <authorList>
            <person name="Li J."/>
            <person name="Zhang W."/>
            <person name="Lin M."/>
            <person name="Wang J."/>
        </authorList>
    </citation>
    <scope>NUCLEOTIDE SEQUENCE [LARGE SCALE GENOMIC DNA]</scope>
    <source>
        <strain evidence="7 8">HR1</strain>
    </source>
</reference>
<keyword evidence="2 5" id="KW-0812">Transmembrane</keyword>
<feature type="transmembrane region" description="Helical" evidence="5">
    <location>
        <begin position="191"/>
        <end position="210"/>
    </location>
</feature>
<dbReference type="Proteomes" id="UP000325614">
    <property type="component" value="Chromosome"/>
</dbReference>
<dbReference type="KEGG" id="mico:GDR74_00560"/>
<evidence type="ECO:0000256" key="1">
    <source>
        <dbReference type="ARBA" id="ARBA00004141"/>
    </source>
</evidence>
<evidence type="ECO:0000256" key="5">
    <source>
        <dbReference type="SAM" id="Phobius"/>
    </source>
</evidence>
<gene>
    <name evidence="7" type="ORF">GDR74_00560</name>
</gene>
<evidence type="ECO:0000256" key="2">
    <source>
        <dbReference type="ARBA" id="ARBA00022692"/>
    </source>
</evidence>
<evidence type="ECO:0000313" key="7">
    <source>
        <dbReference type="EMBL" id="QFU17972.1"/>
    </source>
</evidence>
<evidence type="ECO:0000259" key="6">
    <source>
        <dbReference type="Pfam" id="PF07298"/>
    </source>
</evidence>
<keyword evidence="8" id="KW-1185">Reference proteome</keyword>
<comment type="subcellular location">
    <subcellularLocation>
        <location evidence="1">Membrane</location>
        <topology evidence="1">Multi-pass membrane protein</topology>
    </subcellularLocation>
</comment>
<dbReference type="AlphaFoldDB" id="A0A5P9JYN3"/>
<feature type="domain" description="NnrU" evidence="6">
    <location>
        <begin position="3"/>
        <end position="221"/>
    </location>
</feature>
<feature type="transmembrane region" description="Helical" evidence="5">
    <location>
        <begin position="133"/>
        <end position="155"/>
    </location>
</feature>
<name>A0A5P9JYN3_9HYPH</name>
<dbReference type="InterPro" id="IPR009915">
    <property type="entry name" value="NnrU_dom"/>
</dbReference>
<dbReference type="Pfam" id="PF07298">
    <property type="entry name" value="NnrU"/>
    <property type="match status" value="1"/>
</dbReference>
<evidence type="ECO:0000256" key="4">
    <source>
        <dbReference type="ARBA" id="ARBA00023136"/>
    </source>
</evidence>
<proteinExistence type="predicted"/>
<keyword evidence="3 5" id="KW-1133">Transmembrane helix</keyword>
<protein>
    <submittedName>
        <fullName evidence="7">NnrU family protein</fullName>
    </submittedName>
</protein>
<accession>A0A5P9JYN3</accession>
<keyword evidence="4 5" id="KW-0472">Membrane</keyword>
<sequence length="229" mass="24312">MEFLTALAAFLAAHLIPASPGLRARLIAAMGRKAYLAAYSALSLVLLGWLVAAAQRAETVWLWEPAPWQWHVPFVAMPFAAFLLVAGLAQPNPLSISLRSGPEPGPVAAVTRHPVLWAFLVWAASHIPPNGTLVALLLFGTMAAFSLAGFVLLDVKARRRLGAERWHALSAGTSVVPFAALVSGRADRRSLRALVLPALAAAALYVWFVVQGHALLIGPDPLAGLAAMR</sequence>
<evidence type="ECO:0000256" key="3">
    <source>
        <dbReference type="ARBA" id="ARBA00022989"/>
    </source>
</evidence>
<organism evidence="7 8">
    <name type="scientific">Microvirga thermotolerans</name>
    <dbReference type="NCBI Taxonomy" id="2651334"/>
    <lineage>
        <taxon>Bacteria</taxon>
        <taxon>Pseudomonadati</taxon>
        <taxon>Pseudomonadota</taxon>
        <taxon>Alphaproteobacteria</taxon>
        <taxon>Hyphomicrobiales</taxon>
        <taxon>Methylobacteriaceae</taxon>
        <taxon>Microvirga</taxon>
    </lineage>
</organism>
<dbReference type="GO" id="GO:0016020">
    <property type="term" value="C:membrane"/>
    <property type="evidence" value="ECO:0007669"/>
    <property type="project" value="UniProtKB-SubCell"/>
</dbReference>